<gene>
    <name evidence="7" type="ORF">LTR32_005341</name>
</gene>
<comment type="subcellular location">
    <subcellularLocation>
        <location evidence="1">Golgi apparatus</location>
    </subcellularLocation>
</comment>
<evidence type="ECO:0000259" key="4">
    <source>
        <dbReference type="Pfam" id="PF08626"/>
    </source>
</evidence>
<keyword evidence="2" id="KW-0333">Golgi apparatus</keyword>
<dbReference type="InterPro" id="IPR058563">
    <property type="entry name" value="Trs120_TRAPPC9_N"/>
</dbReference>
<organism evidence="7 8">
    <name type="scientific">Rachicladosporium monterosium</name>
    <dbReference type="NCBI Taxonomy" id="1507873"/>
    <lineage>
        <taxon>Eukaryota</taxon>
        <taxon>Fungi</taxon>
        <taxon>Dikarya</taxon>
        <taxon>Ascomycota</taxon>
        <taxon>Pezizomycotina</taxon>
        <taxon>Dothideomycetes</taxon>
        <taxon>Dothideomycetidae</taxon>
        <taxon>Cladosporiales</taxon>
        <taxon>Cladosporiaceae</taxon>
        <taxon>Rachicladosporium</taxon>
    </lineage>
</organism>
<dbReference type="Pfam" id="PF26251">
    <property type="entry name" value="TPR_TRAPPC9-Trs120"/>
    <property type="match status" value="1"/>
</dbReference>
<dbReference type="PANTHER" id="PTHR21512:SF5">
    <property type="entry name" value="TRAFFICKING PROTEIN PARTICLE COMPLEX SUBUNIT 9"/>
    <property type="match status" value="1"/>
</dbReference>
<evidence type="ECO:0000256" key="2">
    <source>
        <dbReference type="ARBA" id="ARBA00023034"/>
    </source>
</evidence>
<evidence type="ECO:0000256" key="1">
    <source>
        <dbReference type="ARBA" id="ARBA00004555"/>
    </source>
</evidence>
<evidence type="ECO:0000259" key="5">
    <source>
        <dbReference type="Pfam" id="PF26251"/>
    </source>
</evidence>
<feature type="compositionally biased region" description="Polar residues" evidence="3">
    <location>
        <begin position="216"/>
        <end position="231"/>
    </location>
</feature>
<name>A0ABR0L202_9PEZI</name>
<dbReference type="InterPro" id="IPR013935">
    <property type="entry name" value="Trs120_TRAPPC9"/>
</dbReference>
<dbReference type="InterPro" id="IPR058565">
    <property type="entry name" value="Ig_TRAPPC9_Trs120_1st"/>
</dbReference>
<dbReference type="EMBL" id="JAVRRR010000454">
    <property type="protein sequence ID" value="KAK5142278.1"/>
    <property type="molecule type" value="Genomic_DNA"/>
</dbReference>
<feature type="domain" description="Trs120/TRAPPC9 first Ig-like" evidence="6">
    <location>
        <begin position="715"/>
        <end position="883"/>
    </location>
</feature>
<dbReference type="PANTHER" id="PTHR21512">
    <property type="entry name" value="TRAFFICKING PROTEIN PARTICLE COMPLEX SUBUNIT 9"/>
    <property type="match status" value="1"/>
</dbReference>
<reference evidence="7 8" key="1">
    <citation type="submission" date="2023-08" db="EMBL/GenBank/DDBJ databases">
        <title>Black Yeasts Isolated from many extreme environments.</title>
        <authorList>
            <person name="Coleine C."/>
            <person name="Stajich J.E."/>
            <person name="Selbmann L."/>
        </authorList>
    </citation>
    <scope>NUCLEOTIDE SEQUENCE [LARGE SCALE GENOMIC DNA]</scope>
    <source>
        <strain evidence="7 8">CCFEE 5386</strain>
    </source>
</reference>
<accession>A0ABR0L202</accession>
<evidence type="ECO:0000313" key="8">
    <source>
        <dbReference type="Proteomes" id="UP001308179"/>
    </source>
</evidence>
<proteinExistence type="predicted"/>
<dbReference type="Proteomes" id="UP001308179">
    <property type="component" value="Unassembled WGS sequence"/>
</dbReference>
<sequence>MGRFSPVAPARVRVQVVPVGRIERSRFNAVVNALVQYASIVKLVDIETRDDQQFLLSPKAFPQGSLLFSYHTSPPSVAEYQLSPYELFRSPQLVLGIVGGFDNEKGNEETGELGKATEILREHYPHAIHRHILLLPEAEGGPHAKGENISRIAKSDDDEGGLALHDAVSEAAAYFLAELSTYAKATQASPTIQTPGQKFSNRLSAWSLRSDDDNNNKVSSGYSTPTQSAEVNSPIGGDEDSSRPPSRGVRSPPPSNATEQTHSSNTAPSAPARSDSRNSNNSRQSGRPGSQDRAPVHAIAPSGSQSKSKAKGKARVGIVVGHIYIMAGHWSEALRTLIEHTNAAKKHSDPLWHAKGLEGIVVSMLLLAWTGSEFSIPSICYPAAERSHSSHVHKLSIHSAADFRPADAAHQASVRRLSTSLPDLLKQILSLYESSEGSLELPTLMLAEIRIRFCNLMAIVYQSNNELSGLTLTAIVTDNCEALTKKLSGSGPSGSLSKPSIAAIINEALQADLEILTTSDQVAILAGAYNVYAMLDMDRKGAAVLKDIMAVLTAALDQASRLRAAEAGIHPAASLSADTIVDTIATVAADSGGINSIVSRIAQIYGIHLLSTSAENNHSDLLQFGNKALKSELLKAIVSFCEATPNPEGVLRAIAALLKTSTVFVVMDPSPSQPSTLITRDEQLRLATTFAKTVALSKHLGMPAVQAQFWDELLVRGLVFEPRDEVHNLVPHSLARHAAKVAEQPQISGNPLIYDPNALRDVAIVQHRQIIIRNESQKCYLTLQNPLDIPVEVESIELVTGGHEYMQLDTKDFSAFTLEPLQIQPVCLMVVPSTIGDFNIIGCRVKVASCGEQFFPIFTEPWAPTPEQLVKHQGQSALKANARALIKPPKRVIMPVTSATTMPVLEVEHISAPESHVILLDGEEQTVNIVLRNTSGVPATIYNVCDEECNIHLSDSGTFLTESHNNKLDEPKGWALVKPGESVLFSVSVIGHNGEDKANLDIYYRPFPYSRVDAFARVLRLPFTLTVHPALLLHTSDASDIDDNFFSLSFHVTNAWTKPIGIRFEIRYPDHLPATIQPQADTHLSPGETRLVDLVLHRDIFRSWPHTSDAELKMVLWKTIILLWQEWSPPASSHPFVRSGRALLRDLQLINHELAFVRGAVLRVSHSTPRQHVASVGWPCSVRLFLQNRTAYPSPTLAVRLAAVQQRDADAAAVGFTGSRTRVVNPIASGATVWEEFVVSVTTAGRVRLAGEYGPDGLRGRGWRGGGGGCGWSFRRWRGDGGVSRRWDRGLEGV</sequence>
<comment type="caution">
    <text evidence="7">The sequence shown here is derived from an EMBL/GenBank/DDBJ whole genome shotgun (WGS) entry which is preliminary data.</text>
</comment>
<feature type="domain" description="Trs120/TRAPPC9 TPR region" evidence="5">
    <location>
        <begin position="418"/>
        <end position="701"/>
    </location>
</feature>
<feature type="compositionally biased region" description="Polar residues" evidence="3">
    <location>
        <begin position="256"/>
        <end position="266"/>
    </location>
</feature>
<evidence type="ECO:0000259" key="6">
    <source>
        <dbReference type="Pfam" id="PF26254"/>
    </source>
</evidence>
<dbReference type="InterPro" id="IPR058564">
    <property type="entry name" value="TPR_TRAPPC9_Trs120"/>
</dbReference>
<feature type="region of interest" description="Disordered" evidence="3">
    <location>
        <begin position="207"/>
        <end position="313"/>
    </location>
</feature>
<evidence type="ECO:0000256" key="3">
    <source>
        <dbReference type="SAM" id="MobiDB-lite"/>
    </source>
</evidence>
<feature type="domain" description="Trs120/TRAPPC9 N-terminal" evidence="4">
    <location>
        <begin position="4"/>
        <end position="380"/>
    </location>
</feature>
<dbReference type="Pfam" id="PF08626">
    <property type="entry name" value="TRAPPC9-Trs120"/>
    <property type="match status" value="1"/>
</dbReference>
<dbReference type="Pfam" id="PF26254">
    <property type="entry name" value="Ig_TRAPPC9-Trs120_1st"/>
    <property type="match status" value="1"/>
</dbReference>
<evidence type="ECO:0008006" key="9">
    <source>
        <dbReference type="Google" id="ProtNLM"/>
    </source>
</evidence>
<dbReference type="Pfam" id="PF26280">
    <property type="entry name" value="Ig_TRAPPC9-Trs120_2nd"/>
    <property type="match status" value="1"/>
</dbReference>
<evidence type="ECO:0000313" key="7">
    <source>
        <dbReference type="EMBL" id="KAK5142278.1"/>
    </source>
</evidence>
<feature type="compositionally biased region" description="Low complexity" evidence="3">
    <location>
        <begin position="267"/>
        <end position="289"/>
    </location>
</feature>
<keyword evidence="8" id="KW-1185">Reference proteome</keyword>
<protein>
    <recommendedName>
        <fullName evidence="9">Hypercellular protein A</fullName>
    </recommendedName>
</protein>